<sequence length="162" mass="18519">MKIIETHQFHLTVSMSDLVRWRGNGDDDFEANTEIQSAIEFLGLDVDINHLYKKYFYQTEIGQGDVYAFLNRNEPKNLFAIDMYRDLTDQLDIVSIFVSASPKLAPVVKAKLRNLFDSASCQVAYEEASSLPKLQQLLNNNKYPLATEENGYMQNLIVQQCG</sequence>
<dbReference type="HOGENOM" id="CLU_1757296_0_0_6"/>
<dbReference type="EMBL" id="CP002727">
    <property type="protein sequence ID" value="AEF22816.1"/>
    <property type="molecule type" value="Genomic_DNA"/>
</dbReference>
<accession>F6AIT1</accession>
<evidence type="ECO:0000313" key="2">
    <source>
        <dbReference type="Proteomes" id="UP000000686"/>
    </source>
</evidence>
<dbReference type="AlphaFoldDB" id="F6AIT1"/>
<keyword evidence="2" id="KW-1185">Reference proteome</keyword>
<evidence type="ECO:0000313" key="1">
    <source>
        <dbReference type="EMBL" id="AEF22816.1"/>
    </source>
</evidence>
<reference evidence="1 2" key="1">
    <citation type="submission" date="2011-04" db="EMBL/GenBank/DDBJ databases">
        <title>Complete sequence of Pseudomonas fulva 12-X.</title>
        <authorList>
            <consortium name="US DOE Joint Genome Institute"/>
            <person name="Lucas S."/>
            <person name="Han J."/>
            <person name="Lapidus A."/>
            <person name="Cheng J.-F."/>
            <person name="Goodwin L."/>
            <person name="Pitluck S."/>
            <person name="Peters L."/>
            <person name="Mikhailova N."/>
            <person name="Pagani I."/>
            <person name="Davenport K."/>
            <person name="Han C."/>
            <person name="Tapia R."/>
            <person name="Land M."/>
            <person name="Hauser L."/>
            <person name="Kyrpides N."/>
            <person name="Ivanova N."/>
            <person name="Pagani I."/>
            <person name="Lcollab F.I."/>
            <person name="Woyke T."/>
        </authorList>
    </citation>
    <scope>NUCLEOTIDE SEQUENCE [LARGE SCALE GENOMIC DNA]</scope>
    <source>
        <strain evidence="2">12-X</strain>
    </source>
</reference>
<protein>
    <submittedName>
        <fullName evidence="1">Uncharacterized protein</fullName>
    </submittedName>
</protein>
<dbReference type="KEGG" id="pfv:Psefu_2852"/>
<dbReference type="Proteomes" id="UP000000686">
    <property type="component" value="Chromosome"/>
</dbReference>
<dbReference type="OrthoDB" id="6917005at2"/>
<name>F6AIT1_PSEF1</name>
<proteinExistence type="predicted"/>
<organism evidence="1 2">
    <name type="scientific">Pseudomonas fulva (strain 12-X)</name>
    <dbReference type="NCBI Taxonomy" id="743720"/>
    <lineage>
        <taxon>Bacteria</taxon>
        <taxon>Pseudomonadati</taxon>
        <taxon>Pseudomonadota</taxon>
        <taxon>Gammaproteobacteria</taxon>
        <taxon>Pseudomonadales</taxon>
        <taxon>Pseudomonadaceae</taxon>
        <taxon>Pseudomonas</taxon>
    </lineage>
</organism>
<gene>
    <name evidence="1" type="ordered locus">Psefu_2852</name>
</gene>
<dbReference type="eggNOG" id="ENOG5033UA1">
    <property type="taxonomic scope" value="Bacteria"/>
</dbReference>